<feature type="chain" id="PRO_5046431164" evidence="3">
    <location>
        <begin position="28"/>
        <end position="427"/>
    </location>
</feature>
<name>A0ABT8YPG5_9HYPH</name>
<dbReference type="InterPro" id="IPR038352">
    <property type="entry name" value="Imelysin_sf"/>
</dbReference>
<evidence type="ECO:0000256" key="2">
    <source>
        <dbReference type="ARBA" id="ARBA00022729"/>
    </source>
</evidence>
<dbReference type="EMBL" id="JAUOZU010000012">
    <property type="protein sequence ID" value="MDO6965592.1"/>
    <property type="molecule type" value="Genomic_DNA"/>
</dbReference>
<feature type="domain" description="Imelysin-like" evidence="4">
    <location>
        <begin position="43"/>
        <end position="398"/>
    </location>
</feature>
<keyword evidence="6" id="KW-1185">Reference proteome</keyword>
<organism evidence="5 6">
    <name type="scientific">Rhizobium alvei</name>
    <dbReference type="NCBI Taxonomy" id="1132659"/>
    <lineage>
        <taxon>Bacteria</taxon>
        <taxon>Pseudomonadati</taxon>
        <taxon>Pseudomonadota</taxon>
        <taxon>Alphaproteobacteria</taxon>
        <taxon>Hyphomicrobiales</taxon>
        <taxon>Rhizobiaceae</taxon>
        <taxon>Rhizobium/Agrobacterium group</taxon>
        <taxon>Rhizobium</taxon>
    </lineage>
</organism>
<accession>A0ABT8YPG5</accession>
<evidence type="ECO:0000256" key="1">
    <source>
        <dbReference type="ARBA" id="ARBA00004196"/>
    </source>
</evidence>
<evidence type="ECO:0000256" key="3">
    <source>
        <dbReference type="SAM" id="SignalP"/>
    </source>
</evidence>
<evidence type="ECO:0000313" key="6">
    <source>
        <dbReference type="Proteomes" id="UP001174932"/>
    </source>
</evidence>
<reference evidence="5" key="1">
    <citation type="journal article" date="2015" name="Int. J. Syst. Evol. Microbiol.">
        <title>Rhizobium alvei sp. nov., isolated from a freshwater river.</title>
        <authorList>
            <person name="Sheu S.Y."/>
            <person name="Huang H.W."/>
            <person name="Young C.C."/>
            <person name="Chen W.M."/>
        </authorList>
    </citation>
    <scope>NUCLEOTIDE SEQUENCE</scope>
    <source>
        <strain evidence="5">TNR-22</strain>
    </source>
</reference>
<dbReference type="RefSeq" id="WP_304377525.1">
    <property type="nucleotide sequence ID" value="NZ_JAUOZU010000012.1"/>
</dbReference>
<gene>
    <name evidence="5" type="ORF">Q4481_16630</name>
</gene>
<keyword evidence="2 3" id="KW-0732">Signal</keyword>
<evidence type="ECO:0000313" key="5">
    <source>
        <dbReference type="EMBL" id="MDO6965592.1"/>
    </source>
</evidence>
<protein>
    <submittedName>
        <fullName evidence="5">Imelysin family protein</fullName>
    </submittedName>
</protein>
<dbReference type="InterPro" id="IPR018976">
    <property type="entry name" value="Imelysin-like"/>
</dbReference>
<reference evidence="5" key="2">
    <citation type="submission" date="2023-07" db="EMBL/GenBank/DDBJ databases">
        <authorList>
            <person name="Shen H."/>
        </authorList>
    </citation>
    <scope>NUCLEOTIDE SEQUENCE</scope>
    <source>
        <strain evidence="5">TNR-22</strain>
    </source>
</reference>
<dbReference type="CDD" id="cd14657">
    <property type="entry name" value="Imelysin_IrpA-like"/>
    <property type="match status" value="1"/>
</dbReference>
<dbReference type="Pfam" id="PF09375">
    <property type="entry name" value="Peptidase_M75"/>
    <property type="match status" value="1"/>
</dbReference>
<feature type="signal peptide" evidence="3">
    <location>
        <begin position="1"/>
        <end position="27"/>
    </location>
</feature>
<comment type="caution">
    <text evidence="5">The sequence shown here is derived from an EMBL/GenBank/DDBJ whole genome shotgun (WGS) entry which is preliminary data.</text>
</comment>
<evidence type="ECO:0000259" key="4">
    <source>
        <dbReference type="Pfam" id="PF09375"/>
    </source>
</evidence>
<proteinExistence type="predicted"/>
<comment type="subcellular location">
    <subcellularLocation>
        <location evidence="1">Cell envelope</location>
    </subcellularLocation>
</comment>
<sequence length="427" mass="45761">MTRSRRASLAFLFATATVLSSAGFASATTDPVSVVKTYVEIGHAKYEDALITAKALDKAIDALIASPSDATLKAAREAWIKARVPYQQTEAYRFGNPIVDDWEGKVNAWPLDEGLIDYVDKSYGSESDENEQYVLNVIANPKFSIGGKEIDASKITPELLSETLQEAGETESNVATGYHAIEFLLWGQDLNGTGPGAGNRPYTDFDKANCTNGNCDRRADYLKAASTLLVSDLTYMANAWAPEGEAAKAVLTAEPQKALAVMLTGMGSLSYGELAGERMKLGLLLHDPEEEHDCFSDNTYNSHLNDAVGIAGVYRGSYVRVDGTKIEGPSLSQLVAEKDAALDKEMNAKLDTTLSAMQAMAKRGETVEAYDQMIGDGNKDGNATVQAAIDGLVGQTKSIERVISALGLGKIELEGSDSLDNPNAVFQ</sequence>
<dbReference type="Proteomes" id="UP001174932">
    <property type="component" value="Unassembled WGS sequence"/>
</dbReference>
<dbReference type="Gene3D" id="1.20.1420.20">
    <property type="entry name" value="M75 peptidase, HXXE motif"/>
    <property type="match status" value="1"/>
</dbReference>